<feature type="compositionally biased region" description="Pro residues" evidence="1">
    <location>
        <begin position="146"/>
        <end position="155"/>
    </location>
</feature>
<feature type="compositionally biased region" description="Pro residues" evidence="1">
    <location>
        <begin position="327"/>
        <end position="338"/>
    </location>
</feature>
<evidence type="ECO:0008006" key="4">
    <source>
        <dbReference type="Google" id="ProtNLM"/>
    </source>
</evidence>
<feature type="region of interest" description="Disordered" evidence="1">
    <location>
        <begin position="303"/>
        <end position="339"/>
    </location>
</feature>
<sequence>MTQPPGAPAGAAVGANVSAANPSAGSVSAVSSGLGRTSSSSSSGGLSPSPMTPVPGNGSQNTTPIPQSGGTVSASVAMPTASSGVTGPAGGGQIGATGAPPGPTPSQAPMAAGSRFRVVKLDSSSEPFRKGRWTCTEFYDKESAVAPPPAPPPDATPCSEPESASGSIVSTLSHYSESVGSGRRAAPRTGLRPGLRPGPPPTLAPPQEVMTPLQQPGAAPSPGPGHPQPVSYPQGLQPAPVQVGYPAAQQPAAPPANPALVLPVTQGGGLPPDFAHHLPVVQPAASGTSHLLPPAPGCVPLPWLSPSPMHRGRSSTDAPPSGSPSRGRPPAPRGPLPPASALYASLPSFTASQLQDAQRLLFQHPALFSLPKLASSEHAVSLAPEDSASALPGSAGLFPLKSLPMDGEEGSACARLHLPWGRAASTPPGLPKLAPPAAVSCAGKASHPVRAPEALMERRRV</sequence>
<feature type="region of interest" description="Disordered" evidence="1">
    <location>
        <begin position="19"/>
        <end position="115"/>
    </location>
</feature>
<gene>
    <name evidence="2" type="ORF">ANANG_G00272040</name>
</gene>
<dbReference type="EMBL" id="JAFIRN010000016">
    <property type="protein sequence ID" value="KAG5833078.1"/>
    <property type="molecule type" value="Genomic_DNA"/>
</dbReference>
<dbReference type="GO" id="GO:0005634">
    <property type="term" value="C:nucleus"/>
    <property type="evidence" value="ECO:0007669"/>
    <property type="project" value="TreeGrafter"/>
</dbReference>
<accession>A0A9D3LUT8</accession>
<feature type="compositionally biased region" description="Polar residues" evidence="1">
    <location>
        <begin position="162"/>
        <end position="179"/>
    </location>
</feature>
<evidence type="ECO:0000313" key="3">
    <source>
        <dbReference type="Proteomes" id="UP001044222"/>
    </source>
</evidence>
<dbReference type="Proteomes" id="UP001044222">
    <property type="component" value="Chromosome 16"/>
</dbReference>
<dbReference type="GO" id="GO:0005829">
    <property type="term" value="C:cytosol"/>
    <property type="evidence" value="ECO:0007669"/>
    <property type="project" value="TreeGrafter"/>
</dbReference>
<evidence type="ECO:0000256" key="1">
    <source>
        <dbReference type="SAM" id="MobiDB-lite"/>
    </source>
</evidence>
<reference evidence="2" key="1">
    <citation type="submission" date="2021-01" db="EMBL/GenBank/DDBJ databases">
        <title>A chromosome-scale assembly of European eel, Anguilla anguilla.</title>
        <authorList>
            <person name="Henkel C."/>
            <person name="Jong-Raadsen S.A."/>
            <person name="Dufour S."/>
            <person name="Weltzien F.-A."/>
            <person name="Palstra A.P."/>
            <person name="Pelster B."/>
            <person name="Spaink H.P."/>
            <person name="Van Den Thillart G.E."/>
            <person name="Jansen H."/>
            <person name="Zahm M."/>
            <person name="Klopp C."/>
            <person name="Cedric C."/>
            <person name="Louis A."/>
            <person name="Berthelot C."/>
            <person name="Parey E."/>
            <person name="Roest Crollius H."/>
            <person name="Montfort J."/>
            <person name="Robinson-Rechavi M."/>
            <person name="Bucao C."/>
            <person name="Bouchez O."/>
            <person name="Gislard M."/>
            <person name="Lluch J."/>
            <person name="Milhes M."/>
            <person name="Lampietro C."/>
            <person name="Lopez Roques C."/>
            <person name="Donnadieu C."/>
            <person name="Braasch I."/>
            <person name="Desvignes T."/>
            <person name="Postlethwait J."/>
            <person name="Bobe J."/>
            <person name="Guiguen Y."/>
            <person name="Dirks R."/>
        </authorList>
    </citation>
    <scope>NUCLEOTIDE SEQUENCE</scope>
    <source>
        <strain evidence="2">Tag_6206</strain>
        <tissue evidence="2">Liver</tissue>
    </source>
</reference>
<dbReference type="PANTHER" id="PTHR46745">
    <property type="entry name" value="TSC22 DOMAIN FAMILY PROTEIN 1"/>
    <property type="match status" value="1"/>
</dbReference>
<name>A0A9D3LUT8_ANGAN</name>
<organism evidence="2 3">
    <name type="scientific">Anguilla anguilla</name>
    <name type="common">European freshwater eel</name>
    <name type="synonym">Muraena anguilla</name>
    <dbReference type="NCBI Taxonomy" id="7936"/>
    <lineage>
        <taxon>Eukaryota</taxon>
        <taxon>Metazoa</taxon>
        <taxon>Chordata</taxon>
        <taxon>Craniata</taxon>
        <taxon>Vertebrata</taxon>
        <taxon>Euteleostomi</taxon>
        <taxon>Actinopterygii</taxon>
        <taxon>Neopterygii</taxon>
        <taxon>Teleostei</taxon>
        <taxon>Anguilliformes</taxon>
        <taxon>Anguillidae</taxon>
        <taxon>Anguilla</taxon>
    </lineage>
</organism>
<keyword evidence="3" id="KW-1185">Reference proteome</keyword>
<proteinExistence type="predicted"/>
<dbReference type="PANTHER" id="PTHR46745:SF1">
    <property type="entry name" value="TSC22 DOMAIN FAMILY PROTEIN 1"/>
    <property type="match status" value="1"/>
</dbReference>
<feature type="region of interest" description="Disordered" evidence="1">
    <location>
        <begin position="143"/>
        <end position="277"/>
    </location>
</feature>
<dbReference type="GO" id="GO:0008284">
    <property type="term" value="P:positive regulation of cell population proliferation"/>
    <property type="evidence" value="ECO:0007669"/>
    <property type="project" value="TreeGrafter"/>
</dbReference>
<dbReference type="AlphaFoldDB" id="A0A9D3LUT8"/>
<feature type="compositionally biased region" description="Low complexity" evidence="1">
    <location>
        <begin position="237"/>
        <end position="251"/>
    </location>
</feature>
<feature type="compositionally biased region" description="Polar residues" evidence="1">
    <location>
        <begin position="57"/>
        <end position="74"/>
    </location>
</feature>
<evidence type="ECO:0000313" key="2">
    <source>
        <dbReference type="EMBL" id="KAG5833078.1"/>
    </source>
</evidence>
<protein>
    <recommendedName>
        <fullName evidence="4">TSC22 domain family member 1</fullName>
    </recommendedName>
</protein>
<dbReference type="GO" id="GO:0043066">
    <property type="term" value="P:negative regulation of apoptotic process"/>
    <property type="evidence" value="ECO:0007669"/>
    <property type="project" value="TreeGrafter"/>
</dbReference>
<comment type="caution">
    <text evidence="2">The sequence shown here is derived from an EMBL/GenBank/DDBJ whole genome shotgun (WGS) entry which is preliminary data.</text>
</comment>
<feature type="compositionally biased region" description="Low complexity" evidence="1">
    <location>
        <begin position="19"/>
        <end position="49"/>
    </location>
</feature>